<dbReference type="AlphaFoldDB" id="A0A0B8PK07"/>
<organism evidence="1 2">
    <name type="scientific">Vibrio ishigakensis</name>
    <dbReference type="NCBI Taxonomy" id="1481914"/>
    <lineage>
        <taxon>Bacteria</taxon>
        <taxon>Pseudomonadati</taxon>
        <taxon>Pseudomonadota</taxon>
        <taxon>Gammaproteobacteria</taxon>
        <taxon>Vibrionales</taxon>
        <taxon>Vibrionaceae</taxon>
        <taxon>Vibrio</taxon>
    </lineage>
</organism>
<sequence>MILLVGRTKLILDCDRFMLGAYMHAITGDIFPSTKQGVFGTYPT</sequence>
<evidence type="ECO:0000313" key="2">
    <source>
        <dbReference type="Proteomes" id="UP000031670"/>
    </source>
</evidence>
<dbReference type="EMBL" id="BBSA01000009">
    <property type="protein sequence ID" value="GAM63413.1"/>
    <property type="molecule type" value="Genomic_DNA"/>
</dbReference>
<protein>
    <submittedName>
        <fullName evidence="1">Uncharacterized protein</fullName>
    </submittedName>
</protein>
<comment type="caution">
    <text evidence="1">The sequence shown here is derived from an EMBL/GenBank/DDBJ whole genome shotgun (WGS) entry which is preliminary data.</text>
</comment>
<reference evidence="1 2" key="1">
    <citation type="submission" date="2015-01" db="EMBL/GenBank/DDBJ databases">
        <title>Vibrio sp. C5 JCM 19232 whole genome shotgun sequence.</title>
        <authorList>
            <person name="Sawabe T."/>
            <person name="Meirelles P."/>
            <person name="Feng G."/>
            <person name="Sayaka M."/>
            <person name="Hattori M."/>
            <person name="Ohkuma M."/>
        </authorList>
    </citation>
    <scope>NUCLEOTIDE SEQUENCE [LARGE SCALE GENOMIC DNA]</scope>
    <source>
        <strain evidence="1 2">JCM19232</strain>
    </source>
</reference>
<accession>A0A0B8PK07</accession>
<proteinExistence type="predicted"/>
<evidence type="ECO:0000313" key="1">
    <source>
        <dbReference type="EMBL" id="GAM63413.1"/>
    </source>
</evidence>
<reference evidence="1 2" key="2">
    <citation type="submission" date="2015-01" db="EMBL/GenBank/DDBJ databases">
        <authorList>
            <consortium name="NBRP consortium"/>
            <person name="Sawabe T."/>
            <person name="Meirelles P."/>
            <person name="Feng G."/>
            <person name="Sayaka M."/>
            <person name="Hattori M."/>
            <person name="Ohkuma M."/>
        </authorList>
    </citation>
    <scope>NUCLEOTIDE SEQUENCE [LARGE SCALE GENOMIC DNA]</scope>
    <source>
        <strain evidence="1 2">JCM19232</strain>
    </source>
</reference>
<gene>
    <name evidence="1" type="ORF">JCM19232_2393</name>
</gene>
<name>A0A0B8PK07_9VIBR</name>
<dbReference type="Proteomes" id="UP000031670">
    <property type="component" value="Unassembled WGS sequence"/>
</dbReference>